<dbReference type="RefSeq" id="WP_224960118.1">
    <property type="nucleotide sequence ID" value="NZ_BAAAYK010000038.1"/>
</dbReference>
<keyword evidence="1" id="KW-0812">Transmembrane</keyword>
<comment type="caution">
    <text evidence="2">The sequence shown here is derived from an EMBL/GenBank/DDBJ whole genome shotgun (WGS) entry which is preliminary data.</text>
</comment>
<dbReference type="NCBIfam" id="NF037944">
    <property type="entry name" value="holin_2"/>
    <property type="match status" value="1"/>
</dbReference>
<proteinExistence type="predicted"/>
<organism evidence="2 3">
    <name type="scientific">Saccharopolyspora gregorii</name>
    <dbReference type="NCBI Taxonomy" id="33914"/>
    <lineage>
        <taxon>Bacteria</taxon>
        <taxon>Bacillati</taxon>
        <taxon>Actinomycetota</taxon>
        <taxon>Actinomycetes</taxon>
        <taxon>Pseudonocardiales</taxon>
        <taxon>Pseudonocardiaceae</taxon>
        <taxon>Saccharopolyspora</taxon>
    </lineage>
</organism>
<evidence type="ECO:0000256" key="1">
    <source>
        <dbReference type="SAM" id="Phobius"/>
    </source>
</evidence>
<keyword evidence="3" id="KW-1185">Reference proteome</keyword>
<evidence type="ECO:0000313" key="2">
    <source>
        <dbReference type="EMBL" id="GAA3356941.1"/>
    </source>
</evidence>
<gene>
    <name evidence="2" type="ORF">GCM10020366_22960</name>
</gene>
<reference evidence="3" key="1">
    <citation type="journal article" date="2019" name="Int. J. Syst. Evol. Microbiol.">
        <title>The Global Catalogue of Microorganisms (GCM) 10K type strain sequencing project: providing services to taxonomists for standard genome sequencing and annotation.</title>
        <authorList>
            <consortium name="The Broad Institute Genomics Platform"/>
            <consortium name="The Broad Institute Genome Sequencing Center for Infectious Disease"/>
            <person name="Wu L."/>
            <person name="Ma J."/>
        </authorList>
    </citation>
    <scope>NUCLEOTIDE SEQUENCE [LARGE SCALE GENOMIC DNA]</scope>
    <source>
        <strain evidence="3">JCM 9687</strain>
    </source>
</reference>
<dbReference type="EMBL" id="BAAAYK010000038">
    <property type="protein sequence ID" value="GAA3356941.1"/>
    <property type="molecule type" value="Genomic_DNA"/>
</dbReference>
<dbReference type="Proteomes" id="UP001500483">
    <property type="component" value="Unassembled WGS sequence"/>
</dbReference>
<protein>
    <submittedName>
        <fullName evidence="2">Uncharacterized protein</fullName>
    </submittedName>
</protein>
<sequence>MPYVWSLVLFVVGVLLLLALLIRFFVLLRRVRAVQREVTADVSNRSGLLKARVAGLQVALAERRKGAT</sequence>
<keyword evidence="1" id="KW-0472">Membrane</keyword>
<name>A0ABP6RM69_9PSEU</name>
<keyword evidence="1" id="KW-1133">Transmembrane helix</keyword>
<feature type="transmembrane region" description="Helical" evidence="1">
    <location>
        <begin position="6"/>
        <end position="26"/>
    </location>
</feature>
<accession>A0ABP6RM69</accession>
<evidence type="ECO:0000313" key="3">
    <source>
        <dbReference type="Proteomes" id="UP001500483"/>
    </source>
</evidence>